<gene>
    <name evidence="1" type="ORF">ACFONP_06775</name>
</gene>
<protein>
    <submittedName>
        <fullName evidence="1">DUF3240 family protein</fullName>
    </submittedName>
</protein>
<dbReference type="InterPro" id="IPR021634">
    <property type="entry name" value="DUF3240"/>
</dbReference>
<comment type="caution">
    <text evidence="1">The sequence shown here is derived from an EMBL/GenBank/DDBJ whole genome shotgun (WGS) entry which is preliminary data.</text>
</comment>
<evidence type="ECO:0000313" key="2">
    <source>
        <dbReference type="Proteomes" id="UP001595607"/>
    </source>
</evidence>
<dbReference type="RefSeq" id="WP_189570682.1">
    <property type="nucleotide sequence ID" value="NZ_BMXU01000001.1"/>
</dbReference>
<proteinExistence type="predicted"/>
<accession>A0ABV7MCD4</accession>
<name>A0ABV7MCD4_9PROT</name>
<evidence type="ECO:0000313" key="1">
    <source>
        <dbReference type="EMBL" id="MFC3302432.1"/>
    </source>
</evidence>
<dbReference type="Pfam" id="PF11582">
    <property type="entry name" value="DUF3240"/>
    <property type="match status" value="1"/>
</dbReference>
<sequence>MAKSLCKLTIVCPRSIRRHVRDILLEGPAGGSGFSEISILGHGQPSALTSASEKVSGMAENSMFQLVLNEGNVAQILDEVQAKLNRPGLSYWTEPVLEFGILS</sequence>
<dbReference type="Gene3D" id="3.30.70.120">
    <property type="match status" value="1"/>
</dbReference>
<dbReference type="InterPro" id="IPR015867">
    <property type="entry name" value="N-reg_PII/ATP_PRibTrfase_C"/>
</dbReference>
<organism evidence="1 2">
    <name type="scientific">Parvularcula lutaonensis</name>
    <dbReference type="NCBI Taxonomy" id="491923"/>
    <lineage>
        <taxon>Bacteria</taxon>
        <taxon>Pseudomonadati</taxon>
        <taxon>Pseudomonadota</taxon>
        <taxon>Alphaproteobacteria</taxon>
        <taxon>Parvularculales</taxon>
        <taxon>Parvularculaceae</taxon>
        <taxon>Parvularcula</taxon>
    </lineage>
</organism>
<dbReference type="EMBL" id="JBHRVA010000002">
    <property type="protein sequence ID" value="MFC3302432.1"/>
    <property type="molecule type" value="Genomic_DNA"/>
</dbReference>
<dbReference type="Proteomes" id="UP001595607">
    <property type="component" value="Unassembled WGS sequence"/>
</dbReference>
<keyword evidence="2" id="KW-1185">Reference proteome</keyword>
<reference evidence="2" key="1">
    <citation type="journal article" date="2019" name="Int. J. Syst. Evol. Microbiol.">
        <title>The Global Catalogue of Microorganisms (GCM) 10K type strain sequencing project: providing services to taxonomists for standard genome sequencing and annotation.</title>
        <authorList>
            <consortium name="The Broad Institute Genomics Platform"/>
            <consortium name="The Broad Institute Genome Sequencing Center for Infectious Disease"/>
            <person name="Wu L."/>
            <person name="Ma J."/>
        </authorList>
    </citation>
    <scope>NUCLEOTIDE SEQUENCE [LARGE SCALE GENOMIC DNA]</scope>
    <source>
        <strain evidence="2">KCTC 22245</strain>
    </source>
</reference>